<organism evidence="2 3">
    <name type="scientific">Triticum urartu</name>
    <name type="common">Red wild einkorn</name>
    <name type="synonym">Crithodium urartu</name>
    <dbReference type="NCBI Taxonomy" id="4572"/>
    <lineage>
        <taxon>Eukaryota</taxon>
        <taxon>Viridiplantae</taxon>
        <taxon>Streptophyta</taxon>
        <taxon>Embryophyta</taxon>
        <taxon>Tracheophyta</taxon>
        <taxon>Spermatophyta</taxon>
        <taxon>Magnoliopsida</taxon>
        <taxon>Liliopsida</taxon>
        <taxon>Poales</taxon>
        <taxon>Poaceae</taxon>
        <taxon>BOP clade</taxon>
        <taxon>Pooideae</taxon>
        <taxon>Triticodae</taxon>
        <taxon>Triticeae</taxon>
        <taxon>Triticinae</taxon>
        <taxon>Triticum</taxon>
    </lineage>
</organism>
<evidence type="ECO:0000313" key="3">
    <source>
        <dbReference type="Proteomes" id="UP000015106"/>
    </source>
</evidence>
<reference evidence="3" key="1">
    <citation type="journal article" date="2013" name="Nature">
        <title>Draft genome of the wheat A-genome progenitor Triticum urartu.</title>
        <authorList>
            <person name="Ling H.Q."/>
            <person name="Zhao S."/>
            <person name="Liu D."/>
            <person name="Wang J."/>
            <person name="Sun H."/>
            <person name="Zhang C."/>
            <person name="Fan H."/>
            <person name="Li D."/>
            <person name="Dong L."/>
            <person name="Tao Y."/>
            <person name="Gao C."/>
            <person name="Wu H."/>
            <person name="Li Y."/>
            <person name="Cui Y."/>
            <person name="Guo X."/>
            <person name="Zheng S."/>
            <person name="Wang B."/>
            <person name="Yu K."/>
            <person name="Liang Q."/>
            <person name="Yang W."/>
            <person name="Lou X."/>
            <person name="Chen J."/>
            <person name="Feng M."/>
            <person name="Jian J."/>
            <person name="Zhang X."/>
            <person name="Luo G."/>
            <person name="Jiang Y."/>
            <person name="Liu J."/>
            <person name="Wang Z."/>
            <person name="Sha Y."/>
            <person name="Zhang B."/>
            <person name="Wu H."/>
            <person name="Tang D."/>
            <person name="Shen Q."/>
            <person name="Xue P."/>
            <person name="Zou S."/>
            <person name="Wang X."/>
            <person name="Liu X."/>
            <person name="Wang F."/>
            <person name="Yang Y."/>
            <person name="An X."/>
            <person name="Dong Z."/>
            <person name="Zhang K."/>
            <person name="Zhang X."/>
            <person name="Luo M.C."/>
            <person name="Dvorak J."/>
            <person name="Tong Y."/>
            <person name="Wang J."/>
            <person name="Yang H."/>
            <person name="Li Z."/>
            <person name="Wang D."/>
            <person name="Zhang A."/>
            <person name="Wang J."/>
        </authorList>
    </citation>
    <scope>NUCLEOTIDE SEQUENCE</scope>
    <source>
        <strain evidence="3">cv. G1812</strain>
    </source>
</reference>
<dbReference type="EnsemblPlants" id="TuG1812G0300000540.01.T01">
    <property type="protein sequence ID" value="TuG1812G0300000540.01.T01.cds459763"/>
    <property type="gene ID" value="TuG1812G0300000540.01"/>
</dbReference>
<keyword evidence="1" id="KW-0472">Membrane</keyword>
<keyword evidence="1" id="KW-1133">Transmembrane helix</keyword>
<reference evidence="2" key="2">
    <citation type="submission" date="2018-03" db="EMBL/GenBank/DDBJ databases">
        <title>The Triticum urartu genome reveals the dynamic nature of wheat genome evolution.</title>
        <authorList>
            <person name="Ling H."/>
            <person name="Ma B."/>
            <person name="Shi X."/>
            <person name="Liu H."/>
            <person name="Dong L."/>
            <person name="Sun H."/>
            <person name="Cao Y."/>
            <person name="Gao Q."/>
            <person name="Zheng S."/>
            <person name="Li Y."/>
            <person name="Yu Y."/>
            <person name="Du H."/>
            <person name="Qi M."/>
            <person name="Li Y."/>
            <person name="Yu H."/>
            <person name="Cui Y."/>
            <person name="Wang N."/>
            <person name="Chen C."/>
            <person name="Wu H."/>
            <person name="Zhao Y."/>
            <person name="Zhang J."/>
            <person name="Li Y."/>
            <person name="Zhou W."/>
            <person name="Zhang B."/>
            <person name="Hu W."/>
            <person name="Eijk M."/>
            <person name="Tang J."/>
            <person name="Witsenboer H."/>
            <person name="Zhao S."/>
            <person name="Li Z."/>
            <person name="Zhang A."/>
            <person name="Wang D."/>
            <person name="Liang C."/>
        </authorList>
    </citation>
    <scope>NUCLEOTIDE SEQUENCE [LARGE SCALE GENOMIC DNA]</scope>
    <source>
        <strain evidence="2">cv. G1812</strain>
    </source>
</reference>
<feature type="transmembrane region" description="Helical" evidence="1">
    <location>
        <begin position="26"/>
        <end position="45"/>
    </location>
</feature>
<evidence type="ECO:0000256" key="1">
    <source>
        <dbReference type="SAM" id="Phobius"/>
    </source>
</evidence>
<dbReference type="Proteomes" id="UP000015106">
    <property type="component" value="Chromosome 3"/>
</dbReference>
<sequence>MAEARRVVGVAGVVDNLVVPRRKLRCVMGLVWCVGGVIAVATGAGDHGGVVRFPRDVMVGLVPLLIKSPLVVVGRVRLVVGGGGVVAAPVLAVPPAAVATAAAAAMAGPLAAVVVRPAAAETGAELEAHSCWRVATRLPGCLFLFSLFALH</sequence>
<keyword evidence="1" id="KW-0812">Transmembrane</keyword>
<name>A0A8R7PN94_TRIUA</name>
<protein>
    <submittedName>
        <fullName evidence="2">Uncharacterized protein</fullName>
    </submittedName>
</protein>
<dbReference type="Gramene" id="TuG1812G0300000540.01.T01">
    <property type="protein sequence ID" value="TuG1812G0300000540.01.T01.cds459763"/>
    <property type="gene ID" value="TuG1812G0300000540.01"/>
</dbReference>
<evidence type="ECO:0000313" key="2">
    <source>
        <dbReference type="EnsemblPlants" id="TuG1812G0300000540.01.T01.cds459763"/>
    </source>
</evidence>
<proteinExistence type="predicted"/>
<keyword evidence="3" id="KW-1185">Reference proteome</keyword>
<accession>A0A8R7PN94</accession>
<dbReference type="AlphaFoldDB" id="A0A8R7PN94"/>
<reference evidence="2" key="3">
    <citation type="submission" date="2022-06" db="UniProtKB">
        <authorList>
            <consortium name="EnsemblPlants"/>
        </authorList>
    </citation>
    <scope>IDENTIFICATION</scope>
</reference>